<reference evidence="2" key="1">
    <citation type="submission" date="2022-08" db="EMBL/GenBank/DDBJ databases">
        <authorList>
            <consortium name="DOE Joint Genome Institute"/>
            <person name="Min B."/>
            <person name="Sierra-Patev S."/>
            <person name="Naranjo-Ortiz M."/>
            <person name="Looney B."/>
            <person name="Konkel Z."/>
            <person name="Slot J.C."/>
            <person name="Sakamoto Y."/>
            <person name="Steenwyk J.L."/>
            <person name="Rokas A."/>
            <person name="Carro J."/>
            <person name="Camarero S."/>
            <person name="Ferreira P."/>
            <person name="Molpeceres G."/>
            <person name="Ruiz-duenas F.J."/>
            <person name="Serrano A."/>
            <person name="Henrissat B."/>
            <person name="Drula E."/>
            <person name="Hughes K.W."/>
            <person name="Mata J.L."/>
            <person name="Ishikawa N.K."/>
            <person name="Vargas-Isla R."/>
            <person name="Ushijima S."/>
            <person name="Smith C.A."/>
            <person name="Ahrendt S."/>
            <person name="Andreopoulos W."/>
            <person name="He G."/>
            <person name="LaButti K."/>
            <person name="Lipzen A."/>
            <person name="Ng V."/>
            <person name="Riley R."/>
            <person name="Sandor L."/>
            <person name="Barry K."/>
            <person name="Martinez A.T."/>
            <person name="Xiao Y."/>
            <person name="Gibbons J.G."/>
            <person name="Terashima K."/>
            <person name="Hibbett D.S."/>
            <person name="Grigoriev I.V."/>
        </authorList>
    </citation>
    <scope>NUCLEOTIDE SEQUENCE</scope>
    <source>
        <strain evidence="2">ET3784</strain>
    </source>
</reference>
<keyword evidence="3" id="KW-1185">Reference proteome</keyword>
<organism evidence="2 3">
    <name type="scientific">Lentinula guzmanii</name>
    <dbReference type="NCBI Taxonomy" id="2804957"/>
    <lineage>
        <taxon>Eukaryota</taxon>
        <taxon>Fungi</taxon>
        <taxon>Dikarya</taxon>
        <taxon>Basidiomycota</taxon>
        <taxon>Agaricomycotina</taxon>
        <taxon>Agaricomycetes</taxon>
        <taxon>Agaricomycetidae</taxon>
        <taxon>Agaricales</taxon>
        <taxon>Marasmiineae</taxon>
        <taxon>Omphalotaceae</taxon>
        <taxon>Lentinula</taxon>
    </lineage>
</organism>
<keyword evidence="1" id="KW-0732">Signal</keyword>
<evidence type="ECO:0000313" key="2">
    <source>
        <dbReference type="EMBL" id="KAJ3719073.1"/>
    </source>
</evidence>
<comment type="caution">
    <text evidence="2">The sequence shown here is derived from an EMBL/GenBank/DDBJ whole genome shotgun (WGS) entry which is preliminary data.</text>
</comment>
<evidence type="ECO:0000313" key="3">
    <source>
        <dbReference type="Proteomes" id="UP001176059"/>
    </source>
</evidence>
<feature type="chain" id="PRO_5041288300" evidence="1">
    <location>
        <begin position="21"/>
        <end position="209"/>
    </location>
</feature>
<accession>A0AA38JAY1</accession>
<protein>
    <submittedName>
        <fullName evidence="2">Uncharacterized protein</fullName>
    </submittedName>
</protein>
<reference evidence="2" key="2">
    <citation type="journal article" date="2023" name="Proc. Natl. Acad. Sci. U.S.A.">
        <title>A global phylogenomic analysis of the shiitake genus Lentinula.</title>
        <authorList>
            <person name="Sierra-Patev S."/>
            <person name="Min B."/>
            <person name="Naranjo-Ortiz M."/>
            <person name="Looney B."/>
            <person name="Konkel Z."/>
            <person name="Slot J.C."/>
            <person name="Sakamoto Y."/>
            <person name="Steenwyk J.L."/>
            <person name="Rokas A."/>
            <person name="Carro J."/>
            <person name="Camarero S."/>
            <person name="Ferreira P."/>
            <person name="Molpeceres G."/>
            <person name="Ruiz-Duenas F.J."/>
            <person name="Serrano A."/>
            <person name="Henrissat B."/>
            <person name="Drula E."/>
            <person name="Hughes K.W."/>
            <person name="Mata J.L."/>
            <person name="Ishikawa N.K."/>
            <person name="Vargas-Isla R."/>
            <person name="Ushijima S."/>
            <person name="Smith C.A."/>
            <person name="Donoghue J."/>
            <person name="Ahrendt S."/>
            <person name="Andreopoulos W."/>
            <person name="He G."/>
            <person name="LaButti K."/>
            <person name="Lipzen A."/>
            <person name="Ng V."/>
            <person name="Riley R."/>
            <person name="Sandor L."/>
            <person name="Barry K."/>
            <person name="Martinez A.T."/>
            <person name="Xiao Y."/>
            <person name="Gibbons J.G."/>
            <person name="Terashima K."/>
            <person name="Grigoriev I.V."/>
            <person name="Hibbett D."/>
        </authorList>
    </citation>
    <scope>NUCLEOTIDE SEQUENCE</scope>
    <source>
        <strain evidence="2">ET3784</strain>
    </source>
</reference>
<dbReference type="Proteomes" id="UP001176059">
    <property type="component" value="Unassembled WGS sequence"/>
</dbReference>
<dbReference type="EMBL" id="JANVFO010000067">
    <property type="protein sequence ID" value="KAJ3719073.1"/>
    <property type="molecule type" value="Genomic_DNA"/>
</dbReference>
<dbReference type="AlphaFoldDB" id="A0AA38JAY1"/>
<sequence>MRYASAYYLGLIGLLSLARAMPMNQQPSDLDAVEALLGFRSKWVVEFLEKPPPNMQDPPSTGVDHLRSVVASVSEEAKTIMKSFTKQGATSRDVVEVPNLMRSMTIMGGWRRKRMMKANTMGLKAASRKVCLPYGHTAQRAPGGPILAFLIFNRFRDAYSTYVGNIPSLDNSPSDTQRTASETYSTASYVNCGFNRNDSSDVHVSREYY</sequence>
<gene>
    <name evidence="2" type="ORF">DFJ43DRAFT_1206958</name>
</gene>
<feature type="signal peptide" evidence="1">
    <location>
        <begin position="1"/>
        <end position="20"/>
    </location>
</feature>
<name>A0AA38JAY1_9AGAR</name>
<evidence type="ECO:0000256" key="1">
    <source>
        <dbReference type="SAM" id="SignalP"/>
    </source>
</evidence>
<proteinExistence type="predicted"/>